<keyword evidence="5" id="KW-1185">Reference proteome</keyword>
<dbReference type="Pfam" id="PF02129">
    <property type="entry name" value="Peptidase_S15"/>
    <property type="match status" value="1"/>
</dbReference>
<dbReference type="SUPFAM" id="SSF49785">
    <property type="entry name" value="Galactose-binding domain-like"/>
    <property type="match status" value="1"/>
</dbReference>
<dbReference type="GO" id="GO:0008239">
    <property type="term" value="F:dipeptidyl-peptidase activity"/>
    <property type="evidence" value="ECO:0007669"/>
    <property type="project" value="InterPro"/>
</dbReference>
<feature type="domain" description="Xaa-Pro dipeptidyl-peptidase C-terminal" evidence="3">
    <location>
        <begin position="362"/>
        <end position="597"/>
    </location>
</feature>
<reference evidence="4" key="1">
    <citation type="journal article" date="2020" name="Stud. Mycol.">
        <title>101 Dothideomycetes genomes: a test case for predicting lifestyles and emergence of pathogens.</title>
        <authorList>
            <person name="Haridas S."/>
            <person name="Albert R."/>
            <person name="Binder M."/>
            <person name="Bloem J."/>
            <person name="Labutti K."/>
            <person name="Salamov A."/>
            <person name="Andreopoulos B."/>
            <person name="Baker S."/>
            <person name="Barry K."/>
            <person name="Bills G."/>
            <person name="Bluhm B."/>
            <person name="Cannon C."/>
            <person name="Castanera R."/>
            <person name="Culley D."/>
            <person name="Daum C."/>
            <person name="Ezra D."/>
            <person name="Gonzalez J."/>
            <person name="Henrissat B."/>
            <person name="Kuo A."/>
            <person name="Liang C."/>
            <person name="Lipzen A."/>
            <person name="Lutzoni F."/>
            <person name="Magnuson J."/>
            <person name="Mondo S."/>
            <person name="Nolan M."/>
            <person name="Ohm R."/>
            <person name="Pangilinan J."/>
            <person name="Park H.-J."/>
            <person name="Ramirez L."/>
            <person name="Alfaro M."/>
            <person name="Sun H."/>
            <person name="Tritt A."/>
            <person name="Yoshinaga Y."/>
            <person name="Zwiers L.-H."/>
            <person name="Turgeon B."/>
            <person name="Goodwin S."/>
            <person name="Spatafora J."/>
            <person name="Crous P."/>
            <person name="Grigoriev I."/>
        </authorList>
    </citation>
    <scope>NUCLEOTIDE SEQUENCE</scope>
    <source>
        <strain evidence="4">CBS 130266</strain>
    </source>
</reference>
<dbReference type="SUPFAM" id="SSF53474">
    <property type="entry name" value="alpha/beta-Hydrolases"/>
    <property type="match status" value="1"/>
</dbReference>
<protein>
    <submittedName>
        <fullName evidence="4">Hydrolase CocE/NonD family protein</fullName>
    </submittedName>
</protein>
<keyword evidence="1 4" id="KW-0378">Hydrolase</keyword>
<dbReference type="InterPro" id="IPR000383">
    <property type="entry name" value="Xaa-Pro-like_dom"/>
</dbReference>
<dbReference type="PANTHER" id="PTHR43056">
    <property type="entry name" value="PEPTIDASE S9 PROLYL OLIGOPEPTIDASE"/>
    <property type="match status" value="1"/>
</dbReference>
<organism evidence="4 5">
    <name type="scientific">Tothia fuscella</name>
    <dbReference type="NCBI Taxonomy" id="1048955"/>
    <lineage>
        <taxon>Eukaryota</taxon>
        <taxon>Fungi</taxon>
        <taxon>Dikarya</taxon>
        <taxon>Ascomycota</taxon>
        <taxon>Pezizomycotina</taxon>
        <taxon>Dothideomycetes</taxon>
        <taxon>Pleosporomycetidae</taxon>
        <taxon>Venturiales</taxon>
        <taxon>Cylindrosympodiaceae</taxon>
        <taxon>Tothia</taxon>
    </lineage>
</organism>
<evidence type="ECO:0000256" key="2">
    <source>
        <dbReference type="SAM" id="SignalP"/>
    </source>
</evidence>
<dbReference type="AlphaFoldDB" id="A0A9P4NQS8"/>
<name>A0A9P4NQS8_9PEZI</name>
<keyword evidence="2" id="KW-0732">Signal</keyword>
<dbReference type="Gene3D" id="1.10.3020.20">
    <property type="match status" value="1"/>
</dbReference>
<dbReference type="EMBL" id="MU007042">
    <property type="protein sequence ID" value="KAF2429960.1"/>
    <property type="molecule type" value="Genomic_DNA"/>
</dbReference>
<evidence type="ECO:0000256" key="1">
    <source>
        <dbReference type="ARBA" id="ARBA00022801"/>
    </source>
</evidence>
<dbReference type="InterPro" id="IPR050585">
    <property type="entry name" value="Xaa-Pro_dipeptidyl-ppase/CocE"/>
</dbReference>
<comment type="caution">
    <text evidence="4">The sequence shown here is derived from an EMBL/GenBank/DDBJ whole genome shotgun (WGS) entry which is preliminary data.</text>
</comment>
<proteinExistence type="predicted"/>
<dbReference type="OrthoDB" id="2578740at2759"/>
<dbReference type="InterPro" id="IPR008979">
    <property type="entry name" value="Galactose-bd-like_sf"/>
</dbReference>
<accession>A0A9P4NQS8</accession>
<dbReference type="SMART" id="SM00939">
    <property type="entry name" value="PepX_C"/>
    <property type="match status" value="1"/>
</dbReference>
<dbReference type="PANTHER" id="PTHR43056:SF10">
    <property type="entry name" value="COCE_NOND FAMILY, PUTATIVE (AFU_ORTHOLOGUE AFUA_7G00600)-RELATED"/>
    <property type="match status" value="1"/>
</dbReference>
<evidence type="ECO:0000313" key="5">
    <source>
        <dbReference type="Proteomes" id="UP000800235"/>
    </source>
</evidence>
<feature type="signal peptide" evidence="2">
    <location>
        <begin position="1"/>
        <end position="21"/>
    </location>
</feature>
<dbReference type="InterPro" id="IPR029058">
    <property type="entry name" value="AB_hydrolase_fold"/>
</dbReference>
<dbReference type="Gene3D" id="3.40.50.1820">
    <property type="entry name" value="alpha/beta hydrolase"/>
    <property type="match status" value="1"/>
</dbReference>
<dbReference type="InterPro" id="IPR013736">
    <property type="entry name" value="Xaa-Pro_dipept_C"/>
</dbReference>
<dbReference type="Pfam" id="PF08530">
    <property type="entry name" value="PepX_C"/>
    <property type="match status" value="1"/>
</dbReference>
<dbReference type="Proteomes" id="UP000800235">
    <property type="component" value="Unassembled WGS sequence"/>
</dbReference>
<dbReference type="NCBIfam" id="TIGR00976">
    <property type="entry name" value="CocE_NonD"/>
    <property type="match status" value="2"/>
</dbReference>
<sequence>MKYSASVGALFAAATGQLVAAQQAQGPQLVSGTLRIYGDDAYPVPYRKHQPVDVPRVRYPGFKPSTTILKKGSIRSEGSKVLPCDILMERDVAVKLRDGITMYTDVFRPVDNKTAVPGLIAWGPYGKQVGGQHLDDVPGRSGVPKAAVSDLQKFEAPDPAYWVCQGYAILNPDSRGSYWSEGNQTSYGRQMAEDGYDYVEWAAKQAWSNGKLAFSGNSYLAISQWFIAAEAPPHLAAIAPWEGFMDGYREASRRGGSAIPGFGEEISQTYAGKNYLQDQVRSQLDEGGKGLMTPYWDEQRARVEKIKIPAYIVASYTSPIHAHGSFEGFRRISTPKEHKWLRAHNSGEWPDYYDPAHVEDLRKFFDHYLKNIDNGWEKTPRVRYAVLDPGGKDTVDRVDVDWPVASVQNKKLYLKDDKTLSETNPPSATNVSYTIDSKAAGSVELVYKVPTDTELVGYSKVRLHVEAVGSNDMELTVAISKRDAQNKPIGEFLPFGTIAAAGLLRVSHRALDPARSTELEPYLLHTKEELLEPGKIYAVDIALWPIALRFRAGEHIVLSIAATSIGGVSTRGMFGTAKIKVPTEGETYMPGEQVKTVTLGGMDAIPAWVEAQAVKAPASRNKGTHVIHFGGQYDSYVIMPLKA</sequence>
<dbReference type="Gene3D" id="2.60.120.260">
    <property type="entry name" value="Galactose-binding domain-like"/>
    <property type="match status" value="1"/>
</dbReference>
<evidence type="ECO:0000259" key="3">
    <source>
        <dbReference type="SMART" id="SM00939"/>
    </source>
</evidence>
<dbReference type="InterPro" id="IPR005674">
    <property type="entry name" value="CocE/Ser_esterase"/>
</dbReference>
<evidence type="ECO:0000313" key="4">
    <source>
        <dbReference type="EMBL" id="KAF2429960.1"/>
    </source>
</evidence>
<feature type="chain" id="PRO_5040438617" evidence="2">
    <location>
        <begin position="22"/>
        <end position="643"/>
    </location>
</feature>
<gene>
    <name evidence="4" type="ORF">EJ08DRAFT_734478</name>
</gene>